<keyword evidence="1" id="KW-1133">Transmembrane helix</keyword>
<dbReference type="EMBL" id="FIMD01000001">
    <property type="protein sequence ID" value="CYX43677.1"/>
    <property type="molecule type" value="Genomic_DNA"/>
</dbReference>
<dbReference type="Pfam" id="PF14283">
    <property type="entry name" value="CD1107-like"/>
    <property type="match status" value="1"/>
</dbReference>
<accession>A0A116R1T6</accession>
<dbReference type="Proteomes" id="UP000075182">
    <property type="component" value="Unassembled WGS sequence"/>
</dbReference>
<feature type="domain" description="Mobile element protein CD1107-like" evidence="3">
    <location>
        <begin position="72"/>
        <end position="133"/>
    </location>
</feature>
<evidence type="ECO:0000313" key="4">
    <source>
        <dbReference type="EMBL" id="CYX43677.1"/>
    </source>
</evidence>
<evidence type="ECO:0000256" key="2">
    <source>
        <dbReference type="SAM" id="SignalP"/>
    </source>
</evidence>
<evidence type="ECO:0000313" key="5">
    <source>
        <dbReference type="Proteomes" id="UP000075182"/>
    </source>
</evidence>
<dbReference type="InterPro" id="IPR025376">
    <property type="entry name" value="CD1107-like_dom"/>
</dbReference>
<organism evidence="4 5">
    <name type="scientific">Streptococcus suis</name>
    <dbReference type="NCBI Taxonomy" id="1307"/>
    <lineage>
        <taxon>Bacteria</taxon>
        <taxon>Bacillati</taxon>
        <taxon>Bacillota</taxon>
        <taxon>Bacilli</taxon>
        <taxon>Lactobacillales</taxon>
        <taxon>Streptococcaceae</taxon>
        <taxon>Streptococcus</taxon>
    </lineage>
</organism>
<keyword evidence="1" id="KW-0812">Transmembrane</keyword>
<evidence type="ECO:0000256" key="1">
    <source>
        <dbReference type="SAM" id="Phobius"/>
    </source>
</evidence>
<feature type="transmembrane region" description="Helical" evidence="1">
    <location>
        <begin position="150"/>
        <end position="170"/>
    </location>
</feature>
<protein>
    <submittedName>
        <fullName evidence="4">Membrane protein</fullName>
    </submittedName>
</protein>
<proteinExistence type="predicted"/>
<feature type="signal peptide" evidence="2">
    <location>
        <begin position="1"/>
        <end position="25"/>
    </location>
</feature>
<reference evidence="4 5" key="1">
    <citation type="submission" date="2016-02" db="EMBL/GenBank/DDBJ databases">
        <authorList>
            <consortium name="Pathogen Informatics"/>
        </authorList>
    </citation>
    <scope>NUCLEOTIDE SEQUENCE [LARGE SCALE GENOMIC DNA]</scope>
    <source>
        <strain evidence="4 5">SS999</strain>
    </source>
</reference>
<evidence type="ECO:0000259" key="3">
    <source>
        <dbReference type="Pfam" id="PF14283"/>
    </source>
</evidence>
<keyword evidence="2" id="KW-0732">Signal</keyword>
<dbReference type="AlphaFoldDB" id="A0A116R1T6"/>
<sequence length="198" mass="22066">MKRLFSFVRFAGLVMLFSGCQTIYASSPNTDTNSQPVAISVNPQASEQSNAKGQVTENVDANNQDYEITESVATKRQFVTFTSKSGKVFHLIIDHDKGGQNVQLLTEVSEQDLLNLIESTNTVAVKPQKTEEVVEEKPAKKEEPKQNSSVGSYIIIGLFLIGVLCAGYYMKVIKPKKEHNFDEFEEDDDYVSEGEEEV</sequence>
<gene>
    <name evidence="4" type="ORF">ERS132536_00269</name>
</gene>
<keyword evidence="1" id="KW-0472">Membrane</keyword>
<name>A0A116R1T6_STRSU</name>
<dbReference type="RefSeq" id="WP_024394596.1">
    <property type="nucleotide sequence ID" value="NZ_BDMJ01000007.1"/>
</dbReference>
<dbReference type="PROSITE" id="PS51257">
    <property type="entry name" value="PROKAR_LIPOPROTEIN"/>
    <property type="match status" value="1"/>
</dbReference>
<feature type="chain" id="PRO_5009811141" evidence="2">
    <location>
        <begin position="26"/>
        <end position="198"/>
    </location>
</feature>